<accession>A0AA38J1Q1</accession>
<evidence type="ECO:0000256" key="14">
    <source>
        <dbReference type="SAM" id="MobiDB-lite"/>
    </source>
</evidence>
<evidence type="ECO:0000256" key="2">
    <source>
        <dbReference type="ARBA" id="ARBA00012552"/>
    </source>
</evidence>
<keyword evidence="3 13" id="KW-0547">Nucleotide-binding</keyword>
<evidence type="ECO:0000256" key="9">
    <source>
        <dbReference type="ARBA" id="ARBA00024355"/>
    </source>
</evidence>
<dbReference type="InterPro" id="IPR000629">
    <property type="entry name" value="RNA-helicase_DEAD-box_CS"/>
</dbReference>
<evidence type="ECO:0000313" key="18">
    <source>
        <dbReference type="EMBL" id="KAJ3663059.1"/>
    </source>
</evidence>
<dbReference type="PROSITE" id="PS51194">
    <property type="entry name" value="HELICASE_CTER"/>
    <property type="match status" value="1"/>
</dbReference>
<comment type="subcellular location">
    <subcellularLocation>
        <location evidence="1">Nucleus</location>
        <location evidence="1">Nucleolus</location>
    </subcellularLocation>
</comment>
<keyword evidence="4 13" id="KW-0378">Hydrolase</keyword>
<evidence type="ECO:0000256" key="1">
    <source>
        <dbReference type="ARBA" id="ARBA00004604"/>
    </source>
</evidence>
<evidence type="ECO:0000256" key="13">
    <source>
        <dbReference type="RuleBase" id="RU000492"/>
    </source>
</evidence>
<dbReference type="PROSITE" id="PS51192">
    <property type="entry name" value="HELICASE_ATP_BIND_1"/>
    <property type="match status" value="1"/>
</dbReference>
<dbReference type="InterPro" id="IPR050079">
    <property type="entry name" value="DEAD_box_RNA_helicase"/>
</dbReference>
<evidence type="ECO:0000259" key="16">
    <source>
        <dbReference type="PROSITE" id="PS51194"/>
    </source>
</evidence>
<dbReference type="Proteomes" id="UP001168821">
    <property type="component" value="Unassembled WGS sequence"/>
</dbReference>
<feature type="region of interest" description="Disordered" evidence="14">
    <location>
        <begin position="64"/>
        <end position="83"/>
    </location>
</feature>
<dbReference type="SUPFAM" id="SSF52540">
    <property type="entry name" value="P-loop containing nucleoside triphosphate hydrolases"/>
    <property type="match status" value="1"/>
</dbReference>
<dbReference type="EMBL" id="JALNTZ010000002">
    <property type="protein sequence ID" value="KAJ3663059.1"/>
    <property type="molecule type" value="Genomic_DNA"/>
</dbReference>
<feature type="domain" description="DEAD-box RNA helicase Q" evidence="17">
    <location>
        <begin position="111"/>
        <end position="139"/>
    </location>
</feature>
<evidence type="ECO:0000256" key="7">
    <source>
        <dbReference type="ARBA" id="ARBA00022884"/>
    </source>
</evidence>
<keyword evidence="6 13" id="KW-0067">ATP-binding</keyword>
<dbReference type="Gene3D" id="3.40.50.300">
    <property type="entry name" value="P-loop containing nucleotide triphosphate hydrolases"/>
    <property type="match status" value="2"/>
</dbReference>
<name>A0AA38J1Q1_9CUCU</name>
<dbReference type="InterPro" id="IPR044764">
    <property type="entry name" value="DDX52/Rok1_DEADc"/>
</dbReference>
<evidence type="ECO:0000256" key="3">
    <source>
        <dbReference type="ARBA" id="ARBA00022741"/>
    </source>
</evidence>
<evidence type="ECO:0000256" key="5">
    <source>
        <dbReference type="ARBA" id="ARBA00022806"/>
    </source>
</evidence>
<dbReference type="InterPro" id="IPR014001">
    <property type="entry name" value="Helicase_ATP-bd"/>
</dbReference>
<feature type="compositionally biased region" description="Basic and acidic residues" evidence="14">
    <location>
        <begin position="73"/>
        <end position="83"/>
    </location>
</feature>
<dbReference type="PROSITE" id="PS00039">
    <property type="entry name" value="DEAD_ATP_HELICASE"/>
    <property type="match status" value="1"/>
</dbReference>
<dbReference type="GO" id="GO:0005730">
    <property type="term" value="C:nucleolus"/>
    <property type="evidence" value="ECO:0007669"/>
    <property type="project" value="UniProtKB-SubCell"/>
</dbReference>
<evidence type="ECO:0000256" key="10">
    <source>
        <dbReference type="ARBA" id="ARBA00044533"/>
    </source>
</evidence>
<dbReference type="PROSITE" id="PS51195">
    <property type="entry name" value="Q_MOTIF"/>
    <property type="match status" value="1"/>
</dbReference>
<dbReference type="AlphaFoldDB" id="A0AA38J1Q1"/>
<sequence>MDAYDIFRKLSVGAKFSREHNPKRNHLTPSVKVEAEEDVAAPNVLPKKEEDNNGITLLSTLKTETKGKKRKHSNPENDEIKRKQLKQEEINHYRNVHRISVVGKHVPEPTRNFDDFPVEQGIIENLKNCGYVEPTPVQKQAVPIMLEGRNLLACAPTGSGKTAAFLVPLINDLKGPKKKGFRALILCPTRELAKQTQRECVRLSEGKGFRVHIISKINKAVAQYGPNSSQKFDILITTPNRLCFLLNQDPPAISLTNIKWLIIDEADKLFETGNRGFREQLDQILLACTNKEKKIAMFSATYTPVVAKWCVHNMKGLIRITIGQRNAATDSVEQELLFVGNEQGKLLAFRDLVRKGLSPPVLVFVQSKDRAQQLFNELIYDGINVDAIHADRTQLQRDNTVRSFREGKIWVLICTELMARGIDFKGVNLVINYDFPPSAISYVHRVGRAGRAGRKGKAITFFTIEDTVNLRSIAHVLKDSGCEVPSYMLTMKKKPKKERKKLEKAAPKRDEINPRPKYELVNKIKRR</sequence>
<keyword evidence="5 13" id="KW-0347">Helicase</keyword>
<dbReference type="InterPro" id="IPR001650">
    <property type="entry name" value="Helicase_C-like"/>
</dbReference>
<dbReference type="Pfam" id="PF00270">
    <property type="entry name" value="DEAD"/>
    <property type="match status" value="1"/>
</dbReference>
<feature type="short sequence motif" description="Q motif" evidence="12">
    <location>
        <begin position="111"/>
        <end position="139"/>
    </location>
</feature>
<evidence type="ECO:0000256" key="8">
    <source>
        <dbReference type="ARBA" id="ARBA00023242"/>
    </source>
</evidence>
<dbReference type="InterPro" id="IPR027417">
    <property type="entry name" value="P-loop_NTPase"/>
</dbReference>
<evidence type="ECO:0000256" key="12">
    <source>
        <dbReference type="PROSITE-ProRule" id="PRU00552"/>
    </source>
</evidence>
<keyword evidence="7" id="KW-0694">RNA-binding</keyword>
<evidence type="ECO:0000313" key="19">
    <source>
        <dbReference type="Proteomes" id="UP001168821"/>
    </source>
</evidence>
<feature type="domain" description="Helicase C-terminal" evidence="16">
    <location>
        <begin position="331"/>
        <end position="492"/>
    </location>
</feature>
<dbReference type="FunFam" id="3.40.50.300:FF:000759">
    <property type="entry name" value="probable ATP-dependent RNA helicase DDX52"/>
    <property type="match status" value="1"/>
</dbReference>
<dbReference type="InterPro" id="IPR014014">
    <property type="entry name" value="RNA_helicase_DEAD_Q_motif"/>
</dbReference>
<dbReference type="SMART" id="SM00490">
    <property type="entry name" value="HELICc"/>
    <property type="match status" value="1"/>
</dbReference>
<dbReference type="SMART" id="SM00487">
    <property type="entry name" value="DEXDc"/>
    <property type="match status" value="1"/>
</dbReference>
<dbReference type="PANTHER" id="PTHR47959">
    <property type="entry name" value="ATP-DEPENDENT RNA HELICASE RHLE-RELATED"/>
    <property type="match status" value="1"/>
</dbReference>
<evidence type="ECO:0000256" key="4">
    <source>
        <dbReference type="ARBA" id="ARBA00022801"/>
    </source>
</evidence>
<dbReference type="PANTHER" id="PTHR47959:SF15">
    <property type="entry name" value="RNA HELICASE"/>
    <property type="match status" value="1"/>
</dbReference>
<reference evidence="18" key="1">
    <citation type="journal article" date="2023" name="G3 (Bethesda)">
        <title>Whole genome assemblies of Zophobas morio and Tenebrio molitor.</title>
        <authorList>
            <person name="Kaur S."/>
            <person name="Stinson S.A."/>
            <person name="diCenzo G.C."/>
        </authorList>
    </citation>
    <scope>NUCLEOTIDE SEQUENCE</scope>
    <source>
        <strain evidence="18">QUZm001</strain>
    </source>
</reference>
<proteinExistence type="inferred from homology"/>
<dbReference type="GO" id="GO:0003723">
    <property type="term" value="F:RNA binding"/>
    <property type="evidence" value="ECO:0007669"/>
    <property type="project" value="UniProtKB-KW"/>
</dbReference>
<keyword evidence="19" id="KW-1185">Reference proteome</keyword>
<comment type="similarity">
    <text evidence="9">Belongs to the DEAD box helicase family. DDX52/ROK1 subfamily.</text>
</comment>
<dbReference type="CDD" id="cd18787">
    <property type="entry name" value="SF2_C_DEAD"/>
    <property type="match status" value="1"/>
</dbReference>
<keyword evidence="8" id="KW-0539">Nucleus</keyword>
<feature type="compositionally biased region" description="Basic and acidic residues" evidence="14">
    <location>
        <begin position="500"/>
        <end position="527"/>
    </location>
</feature>
<comment type="caution">
    <text evidence="18">The sequence shown here is derived from an EMBL/GenBank/DDBJ whole genome shotgun (WGS) entry which is preliminary data.</text>
</comment>
<dbReference type="GO" id="GO:0030490">
    <property type="term" value="P:maturation of SSU-rRNA"/>
    <property type="evidence" value="ECO:0007669"/>
    <property type="project" value="InterPro"/>
</dbReference>
<evidence type="ECO:0000256" key="6">
    <source>
        <dbReference type="ARBA" id="ARBA00022840"/>
    </source>
</evidence>
<evidence type="ECO:0000259" key="17">
    <source>
        <dbReference type="PROSITE" id="PS51195"/>
    </source>
</evidence>
<feature type="region of interest" description="Disordered" evidence="14">
    <location>
        <begin position="17"/>
        <end position="53"/>
    </location>
</feature>
<feature type="domain" description="Helicase ATP-binding" evidence="15">
    <location>
        <begin position="142"/>
        <end position="320"/>
    </location>
</feature>
<dbReference type="CDD" id="cd17957">
    <property type="entry name" value="DEADc_DDX52"/>
    <property type="match status" value="1"/>
</dbReference>
<evidence type="ECO:0000259" key="15">
    <source>
        <dbReference type="PROSITE" id="PS51192"/>
    </source>
</evidence>
<dbReference type="GO" id="GO:0005524">
    <property type="term" value="F:ATP binding"/>
    <property type="evidence" value="ECO:0007669"/>
    <property type="project" value="UniProtKB-KW"/>
</dbReference>
<dbReference type="EC" id="3.6.4.13" evidence="2"/>
<dbReference type="GO" id="GO:0005829">
    <property type="term" value="C:cytosol"/>
    <property type="evidence" value="ECO:0007669"/>
    <property type="project" value="TreeGrafter"/>
</dbReference>
<dbReference type="GO" id="GO:0010468">
    <property type="term" value="P:regulation of gene expression"/>
    <property type="evidence" value="ECO:0007669"/>
    <property type="project" value="UniProtKB-ARBA"/>
</dbReference>
<dbReference type="InterPro" id="IPR011545">
    <property type="entry name" value="DEAD/DEAH_box_helicase_dom"/>
</dbReference>
<dbReference type="Pfam" id="PF00271">
    <property type="entry name" value="Helicase_C"/>
    <property type="match status" value="1"/>
</dbReference>
<feature type="region of interest" description="Disordered" evidence="14">
    <location>
        <begin position="493"/>
        <end position="527"/>
    </location>
</feature>
<dbReference type="GO" id="GO:0003724">
    <property type="term" value="F:RNA helicase activity"/>
    <property type="evidence" value="ECO:0007669"/>
    <property type="project" value="UniProtKB-EC"/>
</dbReference>
<evidence type="ECO:0000256" key="11">
    <source>
        <dbReference type="ARBA" id="ARBA00047984"/>
    </source>
</evidence>
<protein>
    <recommendedName>
        <fullName evidence="10">Probable ATP-dependent RNA helicase DDX52</fullName>
        <ecNumber evidence="2">3.6.4.13</ecNumber>
    </recommendedName>
</protein>
<dbReference type="GO" id="GO:0016787">
    <property type="term" value="F:hydrolase activity"/>
    <property type="evidence" value="ECO:0007669"/>
    <property type="project" value="UniProtKB-KW"/>
</dbReference>
<gene>
    <name evidence="18" type="ORF">Zmor_007368</name>
</gene>
<organism evidence="18 19">
    <name type="scientific">Zophobas morio</name>
    <dbReference type="NCBI Taxonomy" id="2755281"/>
    <lineage>
        <taxon>Eukaryota</taxon>
        <taxon>Metazoa</taxon>
        <taxon>Ecdysozoa</taxon>
        <taxon>Arthropoda</taxon>
        <taxon>Hexapoda</taxon>
        <taxon>Insecta</taxon>
        <taxon>Pterygota</taxon>
        <taxon>Neoptera</taxon>
        <taxon>Endopterygota</taxon>
        <taxon>Coleoptera</taxon>
        <taxon>Polyphaga</taxon>
        <taxon>Cucujiformia</taxon>
        <taxon>Tenebrionidae</taxon>
        <taxon>Zophobas</taxon>
    </lineage>
</organism>
<comment type="catalytic activity">
    <reaction evidence="11">
        <text>ATP + H2O = ADP + phosphate + H(+)</text>
        <dbReference type="Rhea" id="RHEA:13065"/>
        <dbReference type="ChEBI" id="CHEBI:15377"/>
        <dbReference type="ChEBI" id="CHEBI:15378"/>
        <dbReference type="ChEBI" id="CHEBI:30616"/>
        <dbReference type="ChEBI" id="CHEBI:43474"/>
        <dbReference type="ChEBI" id="CHEBI:456216"/>
        <dbReference type="EC" id="3.6.4.13"/>
    </reaction>
</comment>